<evidence type="ECO:0000313" key="4">
    <source>
        <dbReference type="EMBL" id="MFC6316431.1"/>
    </source>
</evidence>
<accession>A0ABW1UT88</accession>
<organism evidence="4 5">
    <name type="scientific">Lapidilactobacillus achengensis</name>
    <dbReference type="NCBI Taxonomy" id="2486000"/>
    <lineage>
        <taxon>Bacteria</taxon>
        <taxon>Bacillati</taxon>
        <taxon>Bacillota</taxon>
        <taxon>Bacilli</taxon>
        <taxon>Lactobacillales</taxon>
        <taxon>Lactobacillaceae</taxon>
        <taxon>Lapidilactobacillus</taxon>
    </lineage>
</organism>
<protein>
    <submittedName>
        <fullName evidence="4">Flavodoxin</fullName>
    </submittedName>
</protein>
<dbReference type="PANTHER" id="PTHR39201:SF1">
    <property type="entry name" value="FLAVODOXIN-LIKE DOMAIN-CONTAINING PROTEIN"/>
    <property type="match status" value="1"/>
</dbReference>
<name>A0ABW1UT88_9LACO</name>
<feature type="domain" description="Flavodoxin-like" evidence="3">
    <location>
        <begin position="74"/>
        <end position="230"/>
    </location>
</feature>
<gene>
    <name evidence="4" type="ORF">ACFQHW_12755</name>
</gene>
<dbReference type="RefSeq" id="WP_125600244.1">
    <property type="nucleotide sequence ID" value="NZ_JBHSSM010000038.1"/>
</dbReference>
<reference evidence="5" key="1">
    <citation type="journal article" date="2019" name="Int. J. Syst. Evol. Microbiol.">
        <title>The Global Catalogue of Microorganisms (GCM) 10K type strain sequencing project: providing services to taxonomists for standard genome sequencing and annotation.</title>
        <authorList>
            <consortium name="The Broad Institute Genomics Platform"/>
            <consortium name="The Broad Institute Genome Sequencing Center for Infectious Disease"/>
            <person name="Wu L."/>
            <person name="Ma J."/>
        </authorList>
    </citation>
    <scope>NUCLEOTIDE SEQUENCE [LARGE SCALE GENOMIC DNA]</scope>
    <source>
        <strain evidence="5">CCM 8897</strain>
    </source>
</reference>
<dbReference type="Proteomes" id="UP001596310">
    <property type="component" value="Unassembled WGS sequence"/>
</dbReference>
<proteinExistence type="predicted"/>
<dbReference type="InterPro" id="IPR008254">
    <property type="entry name" value="Flavodoxin/NO_synth"/>
</dbReference>
<keyword evidence="2" id="KW-0732">Signal</keyword>
<feature type="compositionally biased region" description="Polar residues" evidence="1">
    <location>
        <begin position="33"/>
        <end position="45"/>
    </location>
</feature>
<sequence length="235" mass="25891">MKVISKNSTLRRMLATLLVIVTATILVSCSQAQKTNHQGTTTHGSKATKVKNTTTAKRTTGRKQVDTKINDYGKTLLVYYSLTDTTAKLAQKIQRESGSDSVRLQPEHAYPTTDNDAVNAWVKLQQRDQRADQLTNTLPDLSQYQSIIIGFPIWSGDVAYPLQSFLMQNAAALAGKRLVPFSTSAQADATAVKQTRQTIQQLVPDSQIMTGLDLTSSVASANRIDRWLQRVLPAQ</sequence>
<keyword evidence="5" id="KW-1185">Reference proteome</keyword>
<feature type="signal peptide" evidence="2">
    <location>
        <begin position="1"/>
        <end position="32"/>
    </location>
</feature>
<evidence type="ECO:0000256" key="1">
    <source>
        <dbReference type="SAM" id="MobiDB-lite"/>
    </source>
</evidence>
<dbReference type="PROSITE" id="PS51257">
    <property type="entry name" value="PROKAR_LIPOPROTEIN"/>
    <property type="match status" value="1"/>
</dbReference>
<evidence type="ECO:0000259" key="3">
    <source>
        <dbReference type="Pfam" id="PF12682"/>
    </source>
</evidence>
<evidence type="ECO:0000313" key="5">
    <source>
        <dbReference type="Proteomes" id="UP001596310"/>
    </source>
</evidence>
<dbReference type="Gene3D" id="3.40.50.360">
    <property type="match status" value="1"/>
</dbReference>
<evidence type="ECO:0000256" key="2">
    <source>
        <dbReference type="SAM" id="SignalP"/>
    </source>
</evidence>
<comment type="caution">
    <text evidence="4">The sequence shown here is derived from an EMBL/GenBank/DDBJ whole genome shotgun (WGS) entry which is preliminary data.</text>
</comment>
<dbReference type="Pfam" id="PF12682">
    <property type="entry name" value="Flavodoxin_4"/>
    <property type="match status" value="1"/>
</dbReference>
<dbReference type="EMBL" id="JBHSSM010000038">
    <property type="protein sequence ID" value="MFC6316431.1"/>
    <property type="molecule type" value="Genomic_DNA"/>
</dbReference>
<feature type="region of interest" description="Disordered" evidence="1">
    <location>
        <begin position="33"/>
        <end position="62"/>
    </location>
</feature>
<feature type="chain" id="PRO_5045535818" evidence="2">
    <location>
        <begin position="33"/>
        <end position="235"/>
    </location>
</feature>
<dbReference type="InterPro" id="IPR029039">
    <property type="entry name" value="Flavoprotein-like_sf"/>
</dbReference>
<dbReference type="PANTHER" id="PTHR39201">
    <property type="entry name" value="EXPORTED PROTEIN-RELATED"/>
    <property type="match status" value="1"/>
</dbReference>
<dbReference type="SUPFAM" id="SSF52218">
    <property type="entry name" value="Flavoproteins"/>
    <property type="match status" value="1"/>
</dbReference>